<gene>
    <name evidence="1" type="ORF">EV182_006644</name>
</gene>
<evidence type="ECO:0000313" key="1">
    <source>
        <dbReference type="EMBL" id="KAJ1672709.1"/>
    </source>
</evidence>
<name>A0ACC1HEE1_9FUNG</name>
<accession>A0ACC1HEE1</accession>
<protein>
    <submittedName>
        <fullName evidence="1">Uncharacterized protein</fullName>
    </submittedName>
</protein>
<dbReference type="Proteomes" id="UP001145114">
    <property type="component" value="Unassembled WGS sequence"/>
</dbReference>
<keyword evidence="2" id="KW-1185">Reference proteome</keyword>
<comment type="caution">
    <text evidence="1">The sequence shown here is derived from an EMBL/GenBank/DDBJ whole genome shotgun (WGS) entry which is preliminary data.</text>
</comment>
<feature type="non-terminal residue" evidence="1">
    <location>
        <position position="256"/>
    </location>
</feature>
<dbReference type="EMBL" id="JAMZIH010007945">
    <property type="protein sequence ID" value="KAJ1672709.1"/>
    <property type="molecule type" value="Genomic_DNA"/>
</dbReference>
<feature type="non-terminal residue" evidence="1">
    <location>
        <position position="1"/>
    </location>
</feature>
<organism evidence="1 2">
    <name type="scientific">Spiromyces aspiralis</name>
    <dbReference type="NCBI Taxonomy" id="68401"/>
    <lineage>
        <taxon>Eukaryota</taxon>
        <taxon>Fungi</taxon>
        <taxon>Fungi incertae sedis</taxon>
        <taxon>Zoopagomycota</taxon>
        <taxon>Kickxellomycotina</taxon>
        <taxon>Kickxellomycetes</taxon>
        <taxon>Kickxellales</taxon>
        <taxon>Kickxellaceae</taxon>
        <taxon>Spiromyces</taxon>
    </lineage>
</organism>
<reference evidence="1" key="1">
    <citation type="submission" date="2022-06" db="EMBL/GenBank/DDBJ databases">
        <title>Phylogenomic reconstructions and comparative analyses of Kickxellomycotina fungi.</title>
        <authorList>
            <person name="Reynolds N.K."/>
            <person name="Stajich J.E."/>
            <person name="Barry K."/>
            <person name="Grigoriev I.V."/>
            <person name="Crous P."/>
            <person name="Smith M.E."/>
        </authorList>
    </citation>
    <scope>NUCLEOTIDE SEQUENCE</scope>
    <source>
        <strain evidence="1">RSA 2271</strain>
    </source>
</reference>
<evidence type="ECO:0000313" key="2">
    <source>
        <dbReference type="Proteomes" id="UP001145114"/>
    </source>
</evidence>
<sequence length="256" mass="28300">LRHKALGAMIYDKFHNLDQRKQQYLFSILESAKQSSPQDVPAVEVAEAGGSSLTTPKTNREARGGEIGPTQNSLHIPSTPIKTVGVAIPESMDCEAEMERWRGYFAPVTTNINLRAVLAPADLWDKYVAFKRALGPRIRKLAGSLYSGQQASSEPHGHVLERGVEAMLRPVVDQLKQALEASPSCSGSSPRFPIRNEYAIGGDKKIQDESKKIDMALTREGMRANSWYNVLTAFEIKRVDGDPTKHAGQYMLYATE</sequence>
<proteinExistence type="predicted"/>